<accession>A0ABS8VFV0</accession>
<dbReference type="EMBL" id="JACEIK010004329">
    <property type="protein sequence ID" value="MCD9645070.1"/>
    <property type="molecule type" value="Genomic_DNA"/>
</dbReference>
<keyword evidence="3" id="KW-1185">Reference proteome</keyword>
<proteinExistence type="predicted"/>
<gene>
    <name evidence="2" type="ORF">HAX54_033723</name>
</gene>
<dbReference type="Proteomes" id="UP000823775">
    <property type="component" value="Unassembled WGS sequence"/>
</dbReference>
<feature type="region of interest" description="Disordered" evidence="1">
    <location>
        <begin position="1"/>
        <end position="21"/>
    </location>
</feature>
<protein>
    <submittedName>
        <fullName evidence="2">Uncharacterized protein</fullName>
    </submittedName>
</protein>
<comment type="caution">
    <text evidence="2">The sequence shown here is derived from an EMBL/GenBank/DDBJ whole genome shotgun (WGS) entry which is preliminary data.</text>
</comment>
<evidence type="ECO:0000313" key="2">
    <source>
        <dbReference type="EMBL" id="MCD9645070.1"/>
    </source>
</evidence>
<evidence type="ECO:0000313" key="3">
    <source>
        <dbReference type="Proteomes" id="UP000823775"/>
    </source>
</evidence>
<evidence type="ECO:0000256" key="1">
    <source>
        <dbReference type="SAM" id="MobiDB-lite"/>
    </source>
</evidence>
<name>A0ABS8VFV0_DATST</name>
<sequence length="210" mass="23429">MSTNQQSHTGQASVPTPTPQEIQIQGMEDFYRTFKEKRVIHAEESFDVESFRSSTTTIEAEDRTAFHTRHQFGFEGRRLMPSRNTSEVPIEVVILLACIMKHVCTLMGEIIADQLREKLNNKPQHFTSFLVSMLCLRVECHLWCSLDKTIQAHGVITLDTKTDKEAQMIKGARYTGHMTPPSPADISSHIATASATASAPPISTSDLLIA</sequence>
<organism evidence="2 3">
    <name type="scientific">Datura stramonium</name>
    <name type="common">Jimsonweed</name>
    <name type="synonym">Common thornapple</name>
    <dbReference type="NCBI Taxonomy" id="4076"/>
    <lineage>
        <taxon>Eukaryota</taxon>
        <taxon>Viridiplantae</taxon>
        <taxon>Streptophyta</taxon>
        <taxon>Embryophyta</taxon>
        <taxon>Tracheophyta</taxon>
        <taxon>Spermatophyta</taxon>
        <taxon>Magnoliopsida</taxon>
        <taxon>eudicotyledons</taxon>
        <taxon>Gunneridae</taxon>
        <taxon>Pentapetalae</taxon>
        <taxon>asterids</taxon>
        <taxon>lamiids</taxon>
        <taxon>Solanales</taxon>
        <taxon>Solanaceae</taxon>
        <taxon>Solanoideae</taxon>
        <taxon>Datureae</taxon>
        <taxon>Datura</taxon>
    </lineage>
</organism>
<reference evidence="2 3" key="1">
    <citation type="journal article" date="2021" name="BMC Genomics">
        <title>Datura genome reveals duplications of psychoactive alkaloid biosynthetic genes and high mutation rate following tissue culture.</title>
        <authorList>
            <person name="Rajewski A."/>
            <person name="Carter-House D."/>
            <person name="Stajich J."/>
            <person name="Litt A."/>
        </authorList>
    </citation>
    <scope>NUCLEOTIDE SEQUENCE [LARGE SCALE GENOMIC DNA]</scope>
    <source>
        <strain evidence="2">AR-01</strain>
    </source>
</reference>